<proteinExistence type="predicted"/>
<dbReference type="Proteomes" id="UP000231203">
    <property type="component" value="Unassembled WGS sequence"/>
</dbReference>
<dbReference type="AlphaFoldDB" id="A0A2G6MQ97"/>
<comment type="caution">
    <text evidence="1">The sequence shown here is derived from an EMBL/GenBank/DDBJ whole genome shotgun (WGS) entry which is preliminary data.</text>
</comment>
<reference evidence="1 2" key="1">
    <citation type="submission" date="2017-10" db="EMBL/GenBank/DDBJ databases">
        <title>Novel microbial diversity and functional potential in the marine mammal oral microbiome.</title>
        <authorList>
            <person name="Dudek N.K."/>
            <person name="Sun C.L."/>
            <person name="Burstein D."/>
            <person name="Kantor R.S."/>
            <person name="Aliaga Goltsman D.S."/>
            <person name="Bik E.M."/>
            <person name="Thomas B.C."/>
            <person name="Banfield J.F."/>
            <person name="Relman D.A."/>
        </authorList>
    </citation>
    <scope>NUCLEOTIDE SEQUENCE [LARGE SCALE GENOMIC DNA]</scope>
    <source>
        <strain evidence="1">DOLJORAL78_47_202</strain>
    </source>
</reference>
<dbReference type="EMBL" id="PDTI01000058">
    <property type="protein sequence ID" value="PIE62195.1"/>
    <property type="molecule type" value="Genomic_DNA"/>
</dbReference>
<evidence type="ECO:0000313" key="2">
    <source>
        <dbReference type="Proteomes" id="UP000231203"/>
    </source>
</evidence>
<sequence length="60" mass="7223">MFSIKEPLNLINLTLYYYHTLIENNMVAYYKLVILNVTALEKNFSGLYFIRHSLKMERFS</sequence>
<protein>
    <submittedName>
        <fullName evidence="1">Uncharacterized protein</fullName>
    </submittedName>
</protein>
<name>A0A2G6MQ97_9BACT</name>
<evidence type="ECO:0000313" key="1">
    <source>
        <dbReference type="EMBL" id="PIE62195.1"/>
    </source>
</evidence>
<gene>
    <name evidence="1" type="ORF">CSA25_06315</name>
</gene>
<organism evidence="1 2">
    <name type="scientific">Desulfobacter postgatei</name>
    <dbReference type="NCBI Taxonomy" id="2293"/>
    <lineage>
        <taxon>Bacteria</taxon>
        <taxon>Pseudomonadati</taxon>
        <taxon>Thermodesulfobacteriota</taxon>
        <taxon>Desulfobacteria</taxon>
        <taxon>Desulfobacterales</taxon>
        <taxon>Desulfobacteraceae</taxon>
        <taxon>Desulfobacter</taxon>
    </lineage>
</organism>
<accession>A0A2G6MQ97</accession>